<sequence>METAFLLSINKSPSLTDYCIDFQLKINKSLSKQGVDKRFNENLKTMLKKLVEEGLAKQISQKANLKGAGKHFTEIRLMDSTEFKLSKNVADKFPGYGPGREAIAQVQFEYDILSGKITQMRVGSALDSDVTEGLKEIETVPKRSLLIRDLGYLYPKTFLELQERKIYYISRAKSQWNFLCERREKVSANNHYRYN</sequence>
<dbReference type="InterPro" id="IPR002559">
    <property type="entry name" value="Transposase_11"/>
</dbReference>
<gene>
    <name evidence="2" type="ORF">DYBT9275_05492</name>
</gene>
<organism evidence="2 3">
    <name type="scientific">Dyadobacter helix</name>
    <dbReference type="NCBI Taxonomy" id="2822344"/>
    <lineage>
        <taxon>Bacteria</taxon>
        <taxon>Pseudomonadati</taxon>
        <taxon>Bacteroidota</taxon>
        <taxon>Cytophagia</taxon>
        <taxon>Cytophagales</taxon>
        <taxon>Spirosomataceae</taxon>
        <taxon>Dyadobacter</taxon>
    </lineage>
</organism>
<dbReference type="GO" id="GO:0003677">
    <property type="term" value="F:DNA binding"/>
    <property type="evidence" value="ECO:0007669"/>
    <property type="project" value="InterPro"/>
</dbReference>
<dbReference type="Pfam" id="PF01609">
    <property type="entry name" value="DDE_Tnp_1"/>
    <property type="match status" value="1"/>
</dbReference>
<comment type="caution">
    <text evidence="2">The sequence shown here is derived from an EMBL/GenBank/DDBJ whole genome shotgun (WGS) entry which is preliminary data.</text>
</comment>
<reference evidence="2" key="1">
    <citation type="submission" date="2021-04" db="EMBL/GenBank/DDBJ databases">
        <authorList>
            <person name="Rodrigo-Torres L."/>
            <person name="Arahal R. D."/>
            <person name="Lucena T."/>
        </authorList>
    </citation>
    <scope>NUCLEOTIDE SEQUENCE</scope>
    <source>
        <strain evidence="2">CECT 9275</strain>
    </source>
</reference>
<accession>A0A916N8G2</accession>
<proteinExistence type="predicted"/>
<keyword evidence="3" id="KW-1185">Reference proteome</keyword>
<protein>
    <recommendedName>
        <fullName evidence="1">Transposase IS4-like domain-containing protein</fullName>
    </recommendedName>
</protein>
<evidence type="ECO:0000259" key="1">
    <source>
        <dbReference type="Pfam" id="PF01609"/>
    </source>
</evidence>
<dbReference type="Proteomes" id="UP000680038">
    <property type="component" value="Unassembled WGS sequence"/>
</dbReference>
<dbReference type="AlphaFoldDB" id="A0A916N8G2"/>
<feature type="domain" description="Transposase IS4-like" evidence="1">
    <location>
        <begin position="71"/>
        <end position="179"/>
    </location>
</feature>
<dbReference type="GO" id="GO:0006313">
    <property type="term" value="P:DNA transposition"/>
    <property type="evidence" value="ECO:0007669"/>
    <property type="project" value="InterPro"/>
</dbReference>
<evidence type="ECO:0000313" key="2">
    <source>
        <dbReference type="EMBL" id="CAG5016179.1"/>
    </source>
</evidence>
<dbReference type="EMBL" id="CAJRAF010000004">
    <property type="protein sequence ID" value="CAG5016179.1"/>
    <property type="molecule type" value="Genomic_DNA"/>
</dbReference>
<name>A0A916N8G2_9BACT</name>
<dbReference type="InterPro" id="IPR012337">
    <property type="entry name" value="RNaseH-like_sf"/>
</dbReference>
<dbReference type="GO" id="GO:0004803">
    <property type="term" value="F:transposase activity"/>
    <property type="evidence" value="ECO:0007669"/>
    <property type="project" value="InterPro"/>
</dbReference>
<dbReference type="SUPFAM" id="SSF53098">
    <property type="entry name" value="Ribonuclease H-like"/>
    <property type="match status" value="1"/>
</dbReference>
<evidence type="ECO:0000313" key="3">
    <source>
        <dbReference type="Proteomes" id="UP000680038"/>
    </source>
</evidence>